<feature type="chain" id="PRO_5032822270" evidence="6">
    <location>
        <begin position="22"/>
        <end position="501"/>
    </location>
</feature>
<evidence type="ECO:0000256" key="3">
    <source>
        <dbReference type="ARBA" id="ARBA00022729"/>
    </source>
</evidence>
<dbReference type="OrthoDB" id="9770107at2"/>
<evidence type="ECO:0000313" key="8">
    <source>
        <dbReference type="Proteomes" id="UP000460561"/>
    </source>
</evidence>
<dbReference type="Proteomes" id="UP000460561">
    <property type="component" value="Unassembled WGS sequence"/>
</dbReference>
<evidence type="ECO:0000256" key="2">
    <source>
        <dbReference type="ARBA" id="ARBA00022670"/>
    </source>
</evidence>
<dbReference type="Gene3D" id="3.40.50.1820">
    <property type="entry name" value="alpha/beta hydrolase"/>
    <property type="match status" value="1"/>
</dbReference>
<dbReference type="GO" id="GO:0006508">
    <property type="term" value="P:proteolysis"/>
    <property type="evidence" value="ECO:0007669"/>
    <property type="project" value="UniProtKB-KW"/>
</dbReference>
<dbReference type="RefSeq" id="WP_160737935.1">
    <property type="nucleotide sequence ID" value="NZ_WTYQ01000001.1"/>
</dbReference>
<dbReference type="PANTHER" id="PTHR11802">
    <property type="entry name" value="SERINE PROTEASE FAMILY S10 SERINE CARBOXYPEPTIDASE"/>
    <property type="match status" value="1"/>
</dbReference>
<dbReference type="EMBL" id="WTYQ01000001">
    <property type="protein sequence ID" value="MXP24733.1"/>
    <property type="molecule type" value="Genomic_DNA"/>
</dbReference>
<organism evidence="7 8">
    <name type="scientific">Altericroceibacterium indicum</name>
    <dbReference type="NCBI Taxonomy" id="374177"/>
    <lineage>
        <taxon>Bacteria</taxon>
        <taxon>Pseudomonadati</taxon>
        <taxon>Pseudomonadota</taxon>
        <taxon>Alphaproteobacteria</taxon>
        <taxon>Sphingomonadales</taxon>
        <taxon>Erythrobacteraceae</taxon>
        <taxon>Altericroceibacterium</taxon>
    </lineage>
</organism>
<dbReference type="InterPro" id="IPR001563">
    <property type="entry name" value="Peptidase_S10"/>
</dbReference>
<feature type="signal peptide" evidence="6">
    <location>
        <begin position="1"/>
        <end position="21"/>
    </location>
</feature>
<dbReference type="InterPro" id="IPR018202">
    <property type="entry name" value="Ser_caboxypep_ser_AS"/>
</dbReference>
<evidence type="ECO:0000256" key="4">
    <source>
        <dbReference type="ARBA" id="ARBA00022801"/>
    </source>
</evidence>
<dbReference type="PANTHER" id="PTHR11802:SF3">
    <property type="entry name" value="RETINOID-INDUCIBLE SERINE CARBOXYPEPTIDASE"/>
    <property type="match status" value="1"/>
</dbReference>
<dbReference type="AlphaFoldDB" id="A0A845A640"/>
<keyword evidence="8" id="KW-1185">Reference proteome</keyword>
<keyword evidence="3 6" id="KW-0732">Signal</keyword>
<dbReference type="Pfam" id="PF00450">
    <property type="entry name" value="Peptidase_S10"/>
    <property type="match status" value="1"/>
</dbReference>
<dbReference type="SUPFAM" id="SSF53474">
    <property type="entry name" value="alpha/beta-Hydrolases"/>
    <property type="match status" value="1"/>
</dbReference>
<gene>
    <name evidence="7" type="ORF">GRI39_01565</name>
</gene>
<evidence type="ECO:0000256" key="5">
    <source>
        <dbReference type="ARBA" id="ARBA00023180"/>
    </source>
</evidence>
<keyword evidence="4" id="KW-0378">Hydrolase</keyword>
<sequence length="501" mass="54456">MRFVTMTSLTLLLATATPAFAAEPAATADAAKKADQDGTQLAPLPADKSIKQTAIIGGKTVNYIATVGSLPVKDEKGKTIGEVVYTAYTVPGSAQKRPVTFAFNGGPGAASVYLNLGAIGPKKVNFGAEGDSPSDPAVLTDNANSWLDFTDLVFIDPIGTGFSRSLVDEEKTKKAFYTADTDIHYLSRIMYDWLVKNERLTSPKYLVGESYGGYRVPRLAYYLQTEMGVGVSGITMVSPYLDPPAIGDDDALSPLPWMINLPAMAAGHFEREGKPLDASTMGPVENYVRTQFVEDFLAGPQDKAATARLSAKVAELTGLDPALVKKMNGRVDIGTYLREIRRDQGLVGSVYDSNYTAFDPFPASSSPRYSDPLLTTLIAPTTSAMVDFVTRQVGWKIDARYNALSYEVNKDWDRDNTDTPVSDLRQAISIDPKMVVNIVHGWDDLSCPYFASRLILAQMPSFGVKNRVNLHMYDGGHMFYARASSGAAMRRDIMASYQQGS</sequence>
<dbReference type="PROSITE" id="PS00131">
    <property type="entry name" value="CARBOXYPEPT_SER_SER"/>
    <property type="match status" value="1"/>
</dbReference>
<protein>
    <submittedName>
        <fullName evidence="7">Peptidase S10</fullName>
    </submittedName>
</protein>
<dbReference type="InterPro" id="IPR029058">
    <property type="entry name" value="AB_hydrolase_fold"/>
</dbReference>
<accession>A0A845A640</accession>
<dbReference type="GO" id="GO:0004185">
    <property type="term" value="F:serine-type carboxypeptidase activity"/>
    <property type="evidence" value="ECO:0007669"/>
    <property type="project" value="InterPro"/>
</dbReference>
<reference evidence="7 8" key="1">
    <citation type="submission" date="2019-12" db="EMBL/GenBank/DDBJ databases">
        <title>Genomic-based taxomic classification of the family Erythrobacteraceae.</title>
        <authorList>
            <person name="Xu L."/>
        </authorList>
    </citation>
    <scope>NUCLEOTIDE SEQUENCE [LARGE SCALE GENOMIC DNA]</scope>
    <source>
        <strain evidence="7 8">DSM 18604</strain>
    </source>
</reference>
<evidence type="ECO:0000313" key="7">
    <source>
        <dbReference type="EMBL" id="MXP24733.1"/>
    </source>
</evidence>
<comment type="caution">
    <text evidence="7">The sequence shown here is derived from an EMBL/GenBank/DDBJ whole genome shotgun (WGS) entry which is preliminary data.</text>
</comment>
<evidence type="ECO:0000256" key="6">
    <source>
        <dbReference type="SAM" id="SignalP"/>
    </source>
</evidence>
<keyword evidence="1" id="KW-0121">Carboxypeptidase</keyword>
<keyword evidence="2" id="KW-0645">Protease</keyword>
<evidence type="ECO:0000256" key="1">
    <source>
        <dbReference type="ARBA" id="ARBA00022645"/>
    </source>
</evidence>
<proteinExistence type="predicted"/>
<name>A0A845A640_9SPHN</name>
<keyword evidence="5" id="KW-0325">Glycoprotein</keyword>